<protein>
    <recommendedName>
        <fullName evidence="3">F-box associated domain-containing protein</fullName>
    </recommendedName>
</protein>
<accession>A0A2G5ST12</accession>
<comment type="caution">
    <text evidence="1">The sequence shown here is derived from an EMBL/GenBank/DDBJ whole genome shotgun (WGS) entry which is preliminary data.</text>
</comment>
<name>A0A2G5ST12_9PELO</name>
<dbReference type="AlphaFoldDB" id="A0A2G5ST12"/>
<sequence length="178" mass="20436">MDIVENFFSSSPVSKWMEVLAFTKGTQLSRQAESITAKQFHHTAPAVLRYFRGRLAFLKCRSCKISDLIEFINRWKSGKTDQKLDFIQIKISNFEIPEDDVLNSTGAKYIGPTKKPPTHILPKLYTDYDGTRNTKPITSHAYVVRASDNHVASVLIQKNTFLFGVWDKTEEEFLKMVE</sequence>
<dbReference type="PANTHER" id="PTHR21503">
    <property type="entry name" value="F-BOX-CONTAINING HYPOTHETICAL PROTEIN C.ELEGANS"/>
    <property type="match status" value="1"/>
</dbReference>
<gene>
    <name evidence="1" type="primary">Cnig_chr_X.g24163</name>
    <name evidence="1" type="ORF">B9Z55_024163</name>
</gene>
<keyword evidence="2" id="KW-1185">Reference proteome</keyword>
<evidence type="ECO:0008006" key="3">
    <source>
        <dbReference type="Google" id="ProtNLM"/>
    </source>
</evidence>
<evidence type="ECO:0000313" key="1">
    <source>
        <dbReference type="EMBL" id="PIC18177.1"/>
    </source>
</evidence>
<dbReference type="PANTHER" id="PTHR21503:SF8">
    <property type="entry name" value="F-BOX ASSOCIATED DOMAIN-CONTAINING PROTEIN-RELATED"/>
    <property type="match status" value="1"/>
</dbReference>
<dbReference type="EMBL" id="PDUG01000006">
    <property type="protein sequence ID" value="PIC18177.1"/>
    <property type="molecule type" value="Genomic_DNA"/>
</dbReference>
<evidence type="ECO:0000313" key="2">
    <source>
        <dbReference type="Proteomes" id="UP000230233"/>
    </source>
</evidence>
<reference evidence="2" key="1">
    <citation type="submission" date="2017-10" db="EMBL/GenBank/DDBJ databases">
        <title>Rapid genome shrinkage in a self-fertile nematode reveals novel sperm competition proteins.</title>
        <authorList>
            <person name="Yin D."/>
            <person name="Schwarz E.M."/>
            <person name="Thomas C.G."/>
            <person name="Felde R.L."/>
            <person name="Korf I.F."/>
            <person name="Cutter A.D."/>
            <person name="Schartner C.M."/>
            <person name="Ralston E.J."/>
            <person name="Meyer B.J."/>
            <person name="Haag E.S."/>
        </authorList>
    </citation>
    <scope>NUCLEOTIDE SEQUENCE [LARGE SCALE GENOMIC DNA]</scope>
    <source>
        <strain evidence="2">JU1422</strain>
    </source>
</reference>
<proteinExistence type="predicted"/>
<dbReference type="Proteomes" id="UP000230233">
    <property type="component" value="Chromosome X"/>
</dbReference>
<organism evidence="1 2">
    <name type="scientific">Caenorhabditis nigoni</name>
    <dbReference type="NCBI Taxonomy" id="1611254"/>
    <lineage>
        <taxon>Eukaryota</taxon>
        <taxon>Metazoa</taxon>
        <taxon>Ecdysozoa</taxon>
        <taxon>Nematoda</taxon>
        <taxon>Chromadorea</taxon>
        <taxon>Rhabditida</taxon>
        <taxon>Rhabditina</taxon>
        <taxon>Rhabditomorpha</taxon>
        <taxon>Rhabditoidea</taxon>
        <taxon>Rhabditidae</taxon>
        <taxon>Peloderinae</taxon>
        <taxon>Caenorhabditis</taxon>
    </lineage>
</organism>